<evidence type="ECO:0000256" key="1">
    <source>
        <dbReference type="SAM" id="Phobius"/>
    </source>
</evidence>
<dbReference type="Proteomes" id="UP000287144">
    <property type="component" value="Unassembled WGS sequence"/>
</dbReference>
<protein>
    <submittedName>
        <fullName evidence="2">Uncharacterized protein</fullName>
    </submittedName>
</protein>
<gene>
    <name evidence="2" type="ORF">CEP52_015147</name>
</gene>
<keyword evidence="1" id="KW-0472">Membrane</keyword>
<keyword evidence="1" id="KW-0812">Transmembrane</keyword>
<evidence type="ECO:0000313" key="3">
    <source>
        <dbReference type="Proteomes" id="UP000287144"/>
    </source>
</evidence>
<keyword evidence="1" id="KW-1133">Transmembrane helix</keyword>
<proteinExistence type="predicted"/>
<dbReference type="PROSITE" id="PS51257">
    <property type="entry name" value="PROKAR_LIPOPROTEIN"/>
    <property type="match status" value="1"/>
</dbReference>
<dbReference type="AlphaFoldDB" id="A0A428SFR7"/>
<organism evidence="2 3">
    <name type="scientific">Fusarium oligoseptatum</name>
    <dbReference type="NCBI Taxonomy" id="2604345"/>
    <lineage>
        <taxon>Eukaryota</taxon>
        <taxon>Fungi</taxon>
        <taxon>Dikarya</taxon>
        <taxon>Ascomycota</taxon>
        <taxon>Pezizomycotina</taxon>
        <taxon>Sordariomycetes</taxon>
        <taxon>Hypocreomycetidae</taxon>
        <taxon>Hypocreales</taxon>
        <taxon>Nectriaceae</taxon>
        <taxon>Fusarium</taxon>
        <taxon>Fusarium solani species complex</taxon>
    </lineage>
</organism>
<evidence type="ECO:0000313" key="2">
    <source>
        <dbReference type="EMBL" id="RSL88616.1"/>
    </source>
</evidence>
<accession>A0A428SFR7</accession>
<keyword evidence="3" id="KW-1185">Reference proteome</keyword>
<comment type="caution">
    <text evidence="2">The sequence shown here is derived from an EMBL/GenBank/DDBJ whole genome shotgun (WGS) entry which is preliminary data.</text>
</comment>
<sequence>MMLSSRLVPLLPAALTSCKHGFLHLGLSFFFLLLLFLGFRLVTLFLARFPGRHRNVFLCELSLEAVLPLLVTFRHGTKLHSLVR</sequence>
<feature type="transmembrane region" description="Helical" evidence="1">
    <location>
        <begin position="28"/>
        <end position="47"/>
    </location>
</feature>
<reference evidence="2 3" key="1">
    <citation type="submission" date="2017-06" db="EMBL/GenBank/DDBJ databases">
        <title>Comparative genomic analysis of Ambrosia Fusariam Clade fungi.</title>
        <authorList>
            <person name="Stajich J.E."/>
            <person name="Carrillo J."/>
            <person name="Kijimoto T."/>
            <person name="Eskalen A."/>
            <person name="O'Donnell K."/>
            <person name="Kasson M."/>
        </authorList>
    </citation>
    <scope>NUCLEOTIDE SEQUENCE [LARGE SCALE GENOMIC DNA]</scope>
    <source>
        <strain evidence="2 3">NRRL62579</strain>
    </source>
</reference>
<name>A0A428SFR7_9HYPO</name>
<dbReference type="EMBL" id="NKCK01000257">
    <property type="protein sequence ID" value="RSL88616.1"/>
    <property type="molecule type" value="Genomic_DNA"/>
</dbReference>